<accession>A0A167FRZ3</accession>
<dbReference type="EMBL" id="CP014503">
    <property type="protein sequence ID" value="ANB15626.1"/>
    <property type="molecule type" value="Genomic_DNA"/>
</dbReference>
<dbReference type="InterPro" id="IPR022617">
    <property type="entry name" value="Rad60/SUMO-like_dom"/>
</dbReference>
<dbReference type="Proteomes" id="UP000189580">
    <property type="component" value="Chromosome b"/>
</dbReference>
<evidence type="ECO:0000313" key="2">
    <source>
        <dbReference type="EMBL" id="ANB15626.1"/>
    </source>
</evidence>
<evidence type="ECO:0000313" key="3">
    <source>
        <dbReference type="Proteomes" id="UP000189580"/>
    </source>
</evidence>
<dbReference type="PROSITE" id="PS50053">
    <property type="entry name" value="UBIQUITIN_2"/>
    <property type="match status" value="1"/>
</dbReference>
<gene>
    <name evidence="2" type="primary">SMT3</name>
    <name evidence="2" type="ORF">AWJ20_3263</name>
</gene>
<feature type="domain" description="Ubiquitin-like" evidence="1">
    <location>
        <begin position="25"/>
        <end position="86"/>
    </location>
</feature>
<evidence type="ECO:0000259" key="1">
    <source>
        <dbReference type="PROSITE" id="PS50053"/>
    </source>
</evidence>
<dbReference type="PANTHER" id="PTHR10562">
    <property type="entry name" value="SMALL UBIQUITIN-RELATED MODIFIER"/>
    <property type="match status" value="1"/>
</dbReference>
<dbReference type="GeneID" id="30035266"/>
<dbReference type="Gene3D" id="3.10.20.90">
    <property type="entry name" value="Phosphatidylinositol 3-kinase Catalytic Subunit, Chain A, domain 1"/>
    <property type="match status" value="1"/>
</dbReference>
<dbReference type="OrthoDB" id="442921at2759"/>
<dbReference type="RefSeq" id="XP_018738103.1">
    <property type="nucleotide sequence ID" value="XM_018880268.1"/>
</dbReference>
<reference evidence="2 3" key="1">
    <citation type="submission" date="2016-02" db="EMBL/GenBank/DDBJ databases">
        <title>Complete genome sequence and transcriptome regulation of the pentose utilising yeast Sugiyamaella lignohabitans.</title>
        <authorList>
            <person name="Bellasio M."/>
            <person name="Peymann A."/>
            <person name="Valli M."/>
            <person name="Sipitzky M."/>
            <person name="Graf A."/>
            <person name="Sauer M."/>
            <person name="Marx H."/>
            <person name="Mattanovich D."/>
        </authorList>
    </citation>
    <scope>NUCLEOTIDE SEQUENCE [LARGE SCALE GENOMIC DNA]</scope>
    <source>
        <strain evidence="2 3">CBS 10342</strain>
    </source>
</reference>
<dbReference type="Pfam" id="PF11976">
    <property type="entry name" value="Rad60-SLD"/>
    <property type="match status" value="1"/>
</dbReference>
<organism evidence="2 3">
    <name type="scientific">Sugiyamaella lignohabitans</name>
    <dbReference type="NCBI Taxonomy" id="796027"/>
    <lineage>
        <taxon>Eukaryota</taxon>
        <taxon>Fungi</taxon>
        <taxon>Dikarya</taxon>
        <taxon>Ascomycota</taxon>
        <taxon>Saccharomycotina</taxon>
        <taxon>Dipodascomycetes</taxon>
        <taxon>Dipodascales</taxon>
        <taxon>Trichomonascaceae</taxon>
        <taxon>Sugiyamaella</taxon>
    </lineage>
</organism>
<dbReference type="KEGG" id="slb:AWJ20_3263"/>
<dbReference type="InterPro" id="IPR000626">
    <property type="entry name" value="Ubiquitin-like_dom"/>
</dbReference>
<name>A0A167FRZ3_9ASCO</name>
<keyword evidence="3" id="KW-1185">Reference proteome</keyword>
<dbReference type="AlphaFoldDB" id="A0A167FRZ3"/>
<proteinExistence type="predicted"/>
<dbReference type="SUPFAM" id="SSF54236">
    <property type="entry name" value="Ubiquitin-like"/>
    <property type="match status" value="1"/>
</dbReference>
<protein>
    <submittedName>
        <fullName evidence="2">SUMO family protein SMT3</fullName>
    </submittedName>
</protein>
<sequence>MSTPPPATPQEDAAVKSDVKAESTEHINVKVTDGSTEVFFKIKKTTPLRKVIDAFCKRTGKDSKALRFLFDGERITEQDTPASVSIGLASSSLWIVLRVRCPLPLFFCAYRDKRPCDRCTNNCSWILPRAILLKLSILKWAAACRRVHMCPSSG</sequence>
<dbReference type="InterPro" id="IPR029071">
    <property type="entry name" value="Ubiquitin-like_domsf"/>
</dbReference>